<dbReference type="CDD" id="cd05466">
    <property type="entry name" value="PBP2_LTTR_substrate"/>
    <property type="match status" value="1"/>
</dbReference>
<dbReference type="GO" id="GO:0003677">
    <property type="term" value="F:DNA binding"/>
    <property type="evidence" value="ECO:0007669"/>
    <property type="project" value="UniProtKB-KW"/>
</dbReference>
<dbReference type="PANTHER" id="PTHR30346">
    <property type="entry name" value="TRANSCRIPTIONAL DUAL REGULATOR HCAR-RELATED"/>
    <property type="match status" value="1"/>
</dbReference>
<dbReference type="Gene3D" id="1.10.10.10">
    <property type="entry name" value="Winged helix-like DNA-binding domain superfamily/Winged helix DNA-binding domain"/>
    <property type="match status" value="1"/>
</dbReference>
<dbReference type="SUPFAM" id="SSF46785">
    <property type="entry name" value="Winged helix' DNA-binding domain"/>
    <property type="match status" value="1"/>
</dbReference>
<keyword evidence="2" id="KW-0805">Transcription regulation</keyword>
<name>A0AAU7B0H9_9ACTN</name>
<evidence type="ECO:0000256" key="4">
    <source>
        <dbReference type="ARBA" id="ARBA00023163"/>
    </source>
</evidence>
<dbReference type="SUPFAM" id="SSF53850">
    <property type="entry name" value="Periplasmic binding protein-like II"/>
    <property type="match status" value="1"/>
</dbReference>
<organism evidence="6">
    <name type="scientific">Paraconexibacter sp. AEG42_29</name>
    <dbReference type="NCBI Taxonomy" id="2997339"/>
    <lineage>
        <taxon>Bacteria</taxon>
        <taxon>Bacillati</taxon>
        <taxon>Actinomycetota</taxon>
        <taxon>Thermoleophilia</taxon>
        <taxon>Solirubrobacterales</taxon>
        <taxon>Paraconexibacteraceae</taxon>
        <taxon>Paraconexibacter</taxon>
    </lineage>
</organism>
<keyword evidence="3" id="KW-0238">DNA-binding</keyword>
<dbReference type="Pfam" id="PF03466">
    <property type="entry name" value="LysR_substrate"/>
    <property type="match status" value="1"/>
</dbReference>
<evidence type="ECO:0000256" key="3">
    <source>
        <dbReference type="ARBA" id="ARBA00023125"/>
    </source>
</evidence>
<evidence type="ECO:0000256" key="1">
    <source>
        <dbReference type="ARBA" id="ARBA00009437"/>
    </source>
</evidence>
<dbReference type="Gene3D" id="3.40.190.290">
    <property type="match status" value="1"/>
</dbReference>
<dbReference type="InterPro" id="IPR036390">
    <property type="entry name" value="WH_DNA-bd_sf"/>
</dbReference>
<dbReference type="InterPro" id="IPR036388">
    <property type="entry name" value="WH-like_DNA-bd_sf"/>
</dbReference>
<dbReference type="GO" id="GO:0032993">
    <property type="term" value="C:protein-DNA complex"/>
    <property type="evidence" value="ECO:0007669"/>
    <property type="project" value="TreeGrafter"/>
</dbReference>
<dbReference type="GO" id="GO:0003700">
    <property type="term" value="F:DNA-binding transcription factor activity"/>
    <property type="evidence" value="ECO:0007669"/>
    <property type="project" value="InterPro"/>
</dbReference>
<accession>A0AAU7B0H9</accession>
<dbReference type="InterPro" id="IPR000847">
    <property type="entry name" value="LysR_HTH_N"/>
</dbReference>
<evidence type="ECO:0000259" key="5">
    <source>
        <dbReference type="PROSITE" id="PS50931"/>
    </source>
</evidence>
<proteinExistence type="inferred from homology"/>
<reference evidence="6" key="1">
    <citation type="submission" date="2022-12" db="EMBL/GenBank/DDBJ databases">
        <title>Paraconexibacter alkalitolerans sp. nov. and Baekduia alba sp. nov., isolated from soil and emended description of the genera Paraconexibacter (Chun et al., 2020) and Baekduia (An et al., 2020).</title>
        <authorList>
            <person name="Vieira S."/>
            <person name="Huber K.J."/>
            <person name="Geppert A."/>
            <person name="Wolf J."/>
            <person name="Neumann-Schaal M."/>
            <person name="Muesken M."/>
            <person name="Overmann J."/>
        </authorList>
    </citation>
    <scope>NUCLEOTIDE SEQUENCE</scope>
    <source>
        <strain evidence="6">AEG42_29</strain>
    </source>
</reference>
<keyword evidence="4" id="KW-0804">Transcription</keyword>
<dbReference type="FunFam" id="1.10.10.10:FF:000001">
    <property type="entry name" value="LysR family transcriptional regulator"/>
    <property type="match status" value="1"/>
</dbReference>
<dbReference type="RefSeq" id="WP_354698687.1">
    <property type="nucleotide sequence ID" value="NZ_CP114014.1"/>
</dbReference>
<comment type="similarity">
    <text evidence="1">Belongs to the LysR transcriptional regulatory family.</text>
</comment>
<dbReference type="Pfam" id="PF00126">
    <property type="entry name" value="HTH_1"/>
    <property type="match status" value="1"/>
</dbReference>
<dbReference type="PRINTS" id="PR00039">
    <property type="entry name" value="HTHLYSR"/>
</dbReference>
<dbReference type="KEGG" id="parq:DSM112329_04378"/>
<sequence>MDLRQLESFVCVARHGHITRAARELFVTQPALSQQIRRLERELGVVLLTRTATGVELTPAGADLAQRAQRILADVAQARGAMDDHAGVHRGVARVAAATGDAHGLPAALASFHAAHPEVRLALRQGSEHEVLALLAQGAVDLVVTSQPAPPGTSAVAVGDQPLVVAAVAGDDLIGTGGGPVAVSALRERILILGERGTALRGVVVAACQAAGFSPVPLLEISGAAAVLTLVRAGLGVAVVPAAWVAGADGIATAAVTTTGGSRLTLGTTLVRGGELGPAAALLEAHLLSALR</sequence>
<dbReference type="AlphaFoldDB" id="A0AAU7B0H9"/>
<gene>
    <name evidence="6" type="primary">gltC_4</name>
    <name evidence="6" type="ORF">DSM112329_04378</name>
</gene>
<evidence type="ECO:0000256" key="2">
    <source>
        <dbReference type="ARBA" id="ARBA00023015"/>
    </source>
</evidence>
<dbReference type="EMBL" id="CP114014">
    <property type="protein sequence ID" value="XAY07495.1"/>
    <property type="molecule type" value="Genomic_DNA"/>
</dbReference>
<dbReference type="InterPro" id="IPR005119">
    <property type="entry name" value="LysR_subst-bd"/>
</dbReference>
<evidence type="ECO:0000313" key="6">
    <source>
        <dbReference type="EMBL" id="XAY07495.1"/>
    </source>
</evidence>
<dbReference type="PROSITE" id="PS50931">
    <property type="entry name" value="HTH_LYSR"/>
    <property type="match status" value="1"/>
</dbReference>
<dbReference type="PANTHER" id="PTHR30346:SF29">
    <property type="entry name" value="LYSR SUBSTRATE-BINDING"/>
    <property type="match status" value="1"/>
</dbReference>
<protein>
    <submittedName>
        <fullName evidence="6">HTH-type transcriptional regulator GltC</fullName>
    </submittedName>
</protein>
<feature type="domain" description="HTH lysR-type" evidence="5">
    <location>
        <begin position="1"/>
        <end position="58"/>
    </location>
</feature>